<proteinExistence type="inferred from homology"/>
<protein>
    <submittedName>
        <fullName evidence="6">ABC transporter ATP-binding protein</fullName>
    </submittedName>
</protein>
<dbReference type="GO" id="GO:0016887">
    <property type="term" value="F:ATP hydrolysis activity"/>
    <property type="evidence" value="ECO:0007669"/>
    <property type="project" value="InterPro"/>
</dbReference>
<evidence type="ECO:0000313" key="7">
    <source>
        <dbReference type="Proteomes" id="UP000823842"/>
    </source>
</evidence>
<keyword evidence="3" id="KW-0547">Nucleotide-binding</keyword>
<evidence type="ECO:0000256" key="3">
    <source>
        <dbReference type="ARBA" id="ARBA00022741"/>
    </source>
</evidence>
<comment type="similarity">
    <text evidence="1">Belongs to the ABC transporter superfamily.</text>
</comment>
<name>A0A9D2LRC2_9FIRM</name>
<evidence type="ECO:0000256" key="2">
    <source>
        <dbReference type="ARBA" id="ARBA00022448"/>
    </source>
</evidence>
<reference evidence="6" key="2">
    <citation type="submission" date="2021-04" db="EMBL/GenBank/DDBJ databases">
        <authorList>
            <person name="Gilroy R."/>
        </authorList>
    </citation>
    <scope>NUCLEOTIDE SEQUENCE</scope>
    <source>
        <strain evidence="6">ChiSjej1B19-5720</strain>
    </source>
</reference>
<evidence type="ECO:0000256" key="1">
    <source>
        <dbReference type="ARBA" id="ARBA00005417"/>
    </source>
</evidence>
<feature type="domain" description="ABC transporter" evidence="5">
    <location>
        <begin position="5"/>
        <end position="212"/>
    </location>
</feature>
<dbReference type="InterPro" id="IPR027417">
    <property type="entry name" value="P-loop_NTPase"/>
</dbReference>
<organism evidence="6 7">
    <name type="scientific">Candidatus Blautia faecavium</name>
    <dbReference type="NCBI Taxonomy" id="2838487"/>
    <lineage>
        <taxon>Bacteria</taxon>
        <taxon>Bacillati</taxon>
        <taxon>Bacillota</taxon>
        <taxon>Clostridia</taxon>
        <taxon>Lachnospirales</taxon>
        <taxon>Lachnospiraceae</taxon>
        <taxon>Blautia</taxon>
    </lineage>
</organism>
<dbReference type="InterPro" id="IPR003593">
    <property type="entry name" value="AAA+_ATPase"/>
</dbReference>
<accession>A0A9D2LRC2</accession>
<dbReference type="AlphaFoldDB" id="A0A9D2LRC2"/>
<sequence length="213" mass="23466">MKTAVRLVKVTKSFQKEQVLKGITHSFEQGKIHGIMGFNGSGKTVMFKCICGFLKPDSGTVIVQGQKIGWDVDFPKSVGMIIENPGFLPQLGGFANLKRLAAIQRKVTDEQIRNSIAKVGLDPFSKKKVGQYSLGMRERLGIAQAIMENPSLLVLDEPFNGLDKRGALAVCQLLDELRSRGRTILLAAHNIMEIEYLCDTICEMDAGVLTQLK</sequence>
<reference evidence="6" key="1">
    <citation type="journal article" date="2021" name="PeerJ">
        <title>Extensive microbial diversity within the chicken gut microbiome revealed by metagenomics and culture.</title>
        <authorList>
            <person name="Gilroy R."/>
            <person name="Ravi A."/>
            <person name="Getino M."/>
            <person name="Pursley I."/>
            <person name="Horton D.L."/>
            <person name="Alikhan N.F."/>
            <person name="Baker D."/>
            <person name="Gharbi K."/>
            <person name="Hall N."/>
            <person name="Watson M."/>
            <person name="Adriaenssens E.M."/>
            <person name="Foster-Nyarko E."/>
            <person name="Jarju S."/>
            <person name="Secka A."/>
            <person name="Antonio M."/>
            <person name="Oren A."/>
            <person name="Chaudhuri R.R."/>
            <person name="La Ragione R."/>
            <person name="Hildebrand F."/>
            <person name="Pallen M.J."/>
        </authorList>
    </citation>
    <scope>NUCLEOTIDE SEQUENCE</scope>
    <source>
        <strain evidence="6">ChiSjej1B19-5720</strain>
    </source>
</reference>
<evidence type="ECO:0000259" key="5">
    <source>
        <dbReference type="PROSITE" id="PS50893"/>
    </source>
</evidence>
<dbReference type="Gene3D" id="3.40.50.300">
    <property type="entry name" value="P-loop containing nucleotide triphosphate hydrolases"/>
    <property type="match status" value="1"/>
</dbReference>
<keyword evidence="2" id="KW-0813">Transport</keyword>
<dbReference type="EMBL" id="DWYZ01000099">
    <property type="protein sequence ID" value="HJB28161.1"/>
    <property type="molecule type" value="Genomic_DNA"/>
</dbReference>
<gene>
    <name evidence="6" type="ORF">IAA06_05120</name>
</gene>
<comment type="caution">
    <text evidence="6">The sequence shown here is derived from an EMBL/GenBank/DDBJ whole genome shotgun (WGS) entry which is preliminary data.</text>
</comment>
<dbReference type="PANTHER" id="PTHR43335">
    <property type="entry name" value="ABC TRANSPORTER, ATP-BINDING PROTEIN"/>
    <property type="match status" value="1"/>
</dbReference>
<dbReference type="SMART" id="SM00382">
    <property type="entry name" value="AAA"/>
    <property type="match status" value="1"/>
</dbReference>
<dbReference type="Pfam" id="PF00005">
    <property type="entry name" value="ABC_tran"/>
    <property type="match status" value="1"/>
</dbReference>
<dbReference type="PANTHER" id="PTHR43335:SF4">
    <property type="entry name" value="ABC TRANSPORTER, ATP-BINDING PROTEIN"/>
    <property type="match status" value="1"/>
</dbReference>
<dbReference type="InterPro" id="IPR003439">
    <property type="entry name" value="ABC_transporter-like_ATP-bd"/>
</dbReference>
<dbReference type="PROSITE" id="PS50893">
    <property type="entry name" value="ABC_TRANSPORTER_2"/>
    <property type="match status" value="1"/>
</dbReference>
<dbReference type="SUPFAM" id="SSF52540">
    <property type="entry name" value="P-loop containing nucleoside triphosphate hydrolases"/>
    <property type="match status" value="1"/>
</dbReference>
<dbReference type="GO" id="GO:0005524">
    <property type="term" value="F:ATP binding"/>
    <property type="evidence" value="ECO:0007669"/>
    <property type="project" value="UniProtKB-KW"/>
</dbReference>
<evidence type="ECO:0000313" key="6">
    <source>
        <dbReference type="EMBL" id="HJB28161.1"/>
    </source>
</evidence>
<evidence type="ECO:0000256" key="4">
    <source>
        <dbReference type="ARBA" id="ARBA00022840"/>
    </source>
</evidence>
<keyword evidence="4 6" id="KW-0067">ATP-binding</keyword>
<dbReference type="Proteomes" id="UP000823842">
    <property type="component" value="Unassembled WGS sequence"/>
</dbReference>